<organism evidence="1 2">
    <name type="scientific">Dyadobacter beijingensis</name>
    <dbReference type="NCBI Taxonomy" id="365489"/>
    <lineage>
        <taxon>Bacteria</taxon>
        <taxon>Pseudomonadati</taxon>
        <taxon>Bacteroidota</taxon>
        <taxon>Cytophagia</taxon>
        <taxon>Cytophagales</taxon>
        <taxon>Spirosomataceae</taxon>
        <taxon>Dyadobacter</taxon>
    </lineage>
</organism>
<comment type="caution">
    <text evidence="1">The sequence shown here is derived from an EMBL/GenBank/DDBJ whole genome shotgun (WGS) entry which is preliminary data.</text>
</comment>
<accession>A0ABQ2IMQ1</accession>
<name>A0ABQ2IMQ1_9BACT</name>
<evidence type="ECO:0000313" key="1">
    <source>
        <dbReference type="EMBL" id="GGN13964.1"/>
    </source>
</evidence>
<proteinExistence type="predicted"/>
<sequence>MKRLHFITQAKGGVGKSLLMYLLALKHYQNPNYLFIDLDASSFTSQRQLQFVSPKQFRSVSLLDERAVLVRDNLVEYLELISTSPFSEIYVDMGAPESEQLPALIEFDLPLREFAEELGLEIQFHIVVAGAGAYSPSVEFLKKMMAVAGEFKIIVWQNLSSFRKFAELSKELKENCQLMQLPFRQFGDFEVGSYLGAKILSGTRRGLSLEEFETGPRLRLKRELHFNISHD</sequence>
<evidence type="ECO:0008006" key="3">
    <source>
        <dbReference type="Google" id="ProtNLM"/>
    </source>
</evidence>
<protein>
    <recommendedName>
        <fullName evidence="3">Cellulose biosynthesis protein BcsQ</fullName>
    </recommendedName>
</protein>
<dbReference type="Proteomes" id="UP000632339">
    <property type="component" value="Unassembled WGS sequence"/>
</dbReference>
<evidence type="ECO:0000313" key="2">
    <source>
        <dbReference type="Proteomes" id="UP000632339"/>
    </source>
</evidence>
<gene>
    <name evidence="1" type="ORF">GCM10010967_57730</name>
</gene>
<reference evidence="2" key="1">
    <citation type="journal article" date="2019" name="Int. J. Syst. Evol. Microbiol.">
        <title>The Global Catalogue of Microorganisms (GCM) 10K type strain sequencing project: providing services to taxonomists for standard genome sequencing and annotation.</title>
        <authorList>
            <consortium name="The Broad Institute Genomics Platform"/>
            <consortium name="The Broad Institute Genome Sequencing Center for Infectious Disease"/>
            <person name="Wu L."/>
            <person name="Ma J."/>
        </authorList>
    </citation>
    <scope>NUCLEOTIDE SEQUENCE [LARGE SCALE GENOMIC DNA]</scope>
    <source>
        <strain evidence="2">CGMCC 1.6375</strain>
    </source>
</reference>
<dbReference type="RefSeq" id="WP_019945480.1">
    <property type="nucleotide sequence ID" value="NZ_BMLI01000004.1"/>
</dbReference>
<dbReference type="EMBL" id="BMLI01000004">
    <property type="protein sequence ID" value="GGN13964.1"/>
    <property type="molecule type" value="Genomic_DNA"/>
</dbReference>
<keyword evidence="2" id="KW-1185">Reference proteome</keyword>